<dbReference type="PANTHER" id="PTHR47294:SF4">
    <property type="entry name" value="HEAVY METAL-ASSOCIATED ISOPRENYLATED PLANT PROTEIN 26-LIKE ISOFORM X1"/>
    <property type="match status" value="1"/>
</dbReference>
<keyword evidence="2" id="KW-0812">Transmembrane</keyword>
<keyword evidence="2" id="KW-0472">Membrane</keyword>
<evidence type="ECO:0000256" key="2">
    <source>
        <dbReference type="SAM" id="Phobius"/>
    </source>
</evidence>
<dbReference type="AlphaFoldDB" id="A0A8T2ERN9"/>
<gene>
    <name evidence="3" type="ORF">ISN45_At03g027310</name>
</gene>
<organism evidence="3 4">
    <name type="scientific">Arabidopsis thaliana x Arabidopsis arenosa</name>
    <dbReference type="NCBI Taxonomy" id="1240361"/>
    <lineage>
        <taxon>Eukaryota</taxon>
        <taxon>Viridiplantae</taxon>
        <taxon>Streptophyta</taxon>
        <taxon>Embryophyta</taxon>
        <taxon>Tracheophyta</taxon>
        <taxon>Spermatophyta</taxon>
        <taxon>Magnoliopsida</taxon>
        <taxon>eudicotyledons</taxon>
        <taxon>Gunneridae</taxon>
        <taxon>Pentapetalae</taxon>
        <taxon>rosids</taxon>
        <taxon>malvids</taxon>
        <taxon>Brassicales</taxon>
        <taxon>Brassicaceae</taxon>
        <taxon>Camelineae</taxon>
        <taxon>Arabidopsis</taxon>
    </lineage>
</organism>
<feature type="compositionally biased region" description="Basic and acidic residues" evidence="1">
    <location>
        <begin position="115"/>
        <end position="130"/>
    </location>
</feature>
<feature type="transmembrane region" description="Helical" evidence="2">
    <location>
        <begin position="12"/>
        <end position="32"/>
    </location>
</feature>
<protein>
    <recommendedName>
        <fullName evidence="5">HMA domain-containing protein</fullName>
    </recommendedName>
</protein>
<keyword evidence="4" id="KW-1185">Reference proteome</keyword>
<accession>A0A8T2ERN9</accession>
<proteinExistence type="predicted"/>
<feature type="non-terminal residue" evidence="3">
    <location>
        <position position="145"/>
    </location>
</feature>
<dbReference type="Proteomes" id="UP000694240">
    <property type="component" value="Chromosome 3"/>
</dbReference>
<keyword evidence="2" id="KW-1133">Transmembrane helix</keyword>
<reference evidence="3 4" key="1">
    <citation type="submission" date="2020-12" db="EMBL/GenBank/DDBJ databases">
        <title>Concerted genomic and epigenomic changes stabilize Arabidopsis allopolyploids.</title>
        <authorList>
            <person name="Chen Z."/>
        </authorList>
    </citation>
    <scope>NUCLEOTIDE SEQUENCE [LARGE SCALE GENOMIC DNA]</scope>
    <source>
        <strain evidence="3">Allo738</strain>
        <tissue evidence="3">Leaf</tissue>
    </source>
</reference>
<sequence>ALSSHVGKGFVFSFICLNNNFLGFVISFFFFWGGEMQKQCCVVMRINLDCNACCRKARRIIINMKEVDTHMINKKERQVILCGRFRPSDVALKLQRKMKRRVEILEVEDLTNGHGGEEGSEHELPYEQPHEYSNQPDQMTTPLLC</sequence>
<dbReference type="PANTHER" id="PTHR47294">
    <property type="entry name" value="OS08G0431150 PROTEIN"/>
    <property type="match status" value="1"/>
</dbReference>
<feature type="region of interest" description="Disordered" evidence="1">
    <location>
        <begin position="111"/>
        <end position="145"/>
    </location>
</feature>
<evidence type="ECO:0000313" key="3">
    <source>
        <dbReference type="EMBL" id="KAG7626588.1"/>
    </source>
</evidence>
<evidence type="ECO:0000313" key="4">
    <source>
        <dbReference type="Proteomes" id="UP000694240"/>
    </source>
</evidence>
<comment type="caution">
    <text evidence="3">The sequence shown here is derived from an EMBL/GenBank/DDBJ whole genome shotgun (WGS) entry which is preliminary data.</text>
</comment>
<name>A0A8T2ERN9_9BRAS</name>
<feature type="compositionally biased region" description="Polar residues" evidence="1">
    <location>
        <begin position="131"/>
        <end position="145"/>
    </location>
</feature>
<dbReference type="EMBL" id="JAEFBK010000003">
    <property type="protein sequence ID" value="KAG7626588.1"/>
    <property type="molecule type" value="Genomic_DNA"/>
</dbReference>
<evidence type="ECO:0000256" key="1">
    <source>
        <dbReference type="SAM" id="MobiDB-lite"/>
    </source>
</evidence>
<evidence type="ECO:0008006" key="5">
    <source>
        <dbReference type="Google" id="ProtNLM"/>
    </source>
</evidence>